<dbReference type="InterPro" id="IPR033248">
    <property type="entry name" value="Transketolase_C"/>
</dbReference>
<dbReference type="PANTHER" id="PTHR43257">
    <property type="entry name" value="PYRUVATE DEHYDROGENASE E1 COMPONENT BETA SUBUNIT"/>
    <property type="match status" value="1"/>
</dbReference>
<keyword evidence="2" id="KW-0560">Oxidoreductase</keyword>
<dbReference type="eggNOG" id="COG0022">
    <property type="taxonomic scope" value="Bacteria"/>
</dbReference>
<dbReference type="KEGG" id="rha:RHA1_ro00336"/>
<dbReference type="EMBL" id="CP000431">
    <property type="protein sequence ID" value="ABG92172.1"/>
    <property type="molecule type" value="Genomic_DNA"/>
</dbReference>
<protein>
    <submittedName>
        <fullName evidence="5">Possible dehydrogenase E1 component beta subunit, C-terminal</fullName>
    </submittedName>
</protein>
<comment type="cofactor">
    <cofactor evidence="1">
        <name>thiamine diphosphate</name>
        <dbReference type="ChEBI" id="CHEBI:58937"/>
    </cofactor>
</comment>
<name>Q0SJW4_RHOJR</name>
<dbReference type="SUPFAM" id="SSF52922">
    <property type="entry name" value="TK C-terminal domain-like"/>
    <property type="match status" value="1"/>
</dbReference>
<dbReference type="PANTHER" id="PTHR43257:SF2">
    <property type="entry name" value="PYRUVATE DEHYDROGENASE E1 COMPONENT SUBUNIT BETA"/>
    <property type="match status" value="1"/>
</dbReference>
<proteinExistence type="predicted"/>
<dbReference type="Proteomes" id="UP000008710">
    <property type="component" value="Chromosome"/>
</dbReference>
<accession>Q0SJW4</accession>
<keyword evidence="3" id="KW-0786">Thiamine pyrophosphate</keyword>
<sequence>MGPEEPEGGVCLEPIALYHTRDLYEDGDEQWLAPYPDPAKRAGNHVPIGSARTYGDGADLTIVTFGNGVRMSLRVARRLERANIAARVVDMRWLAPLPVHDILREANATGRVLVVDETRKSGGVSEGVVTALIDDGFTGPLARVTSDDSFIPLGDAALEVLLSEETIEAAAIKLAQVG</sequence>
<evidence type="ECO:0000313" key="6">
    <source>
        <dbReference type="Proteomes" id="UP000008710"/>
    </source>
</evidence>
<dbReference type="HOGENOM" id="CLU_1509459_0_0_11"/>
<evidence type="ECO:0000256" key="2">
    <source>
        <dbReference type="ARBA" id="ARBA00023002"/>
    </source>
</evidence>
<reference evidence="6" key="1">
    <citation type="journal article" date="2006" name="Proc. Natl. Acad. Sci. U.S.A.">
        <title>The complete genome of Rhodococcus sp. RHA1 provides insights into a catabolic powerhouse.</title>
        <authorList>
            <person name="McLeod M.P."/>
            <person name="Warren R.L."/>
            <person name="Hsiao W.W.L."/>
            <person name="Araki N."/>
            <person name="Myhre M."/>
            <person name="Fernandes C."/>
            <person name="Miyazawa D."/>
            <person name="Wong W."/>
            <person name="Lillquist A.L."/>
            <person name="Wang D."/>
            <person name="Dosanjh M."/>
            <person name="Hara H."/>
            <person name="Petrescu A."/>
            <person name="Morin R.D."/>
            <person name="Yang G."/>
            <person name="Stott J.M."/>
            <person name="Schein J.E."/>
            <person name="Shin H."/>
            <person name="Smailus D."/>
            <person name="Siddiqui A.S."/>
            <person name="Marra M.A."/>
            <person name="Jones S.J.M."/>
            <person name="Holt R."/>
            <person name="Brinkman F.S.L."/>
            <person name="Miyauchi K."/>
            <person name="Fukuda M."/>
            <person name="Davies J.E."/>
            <person name="Mohn W.W."/>
            <person name="Eltis L.D."/>
        </authorList>
    </citation>
    <scope>NUCLEOTIDE SEQUENCE [LARGE SCALE GENOMIC DNA]</scope>
    <source>
        <strain evidence="6">RHA1</strain>
    </source>
</reference>
<organism evidence="5 6">
    <name type="scientific">Rhodococcus jostii (strain RHA1)</name>
    <dbReference type="NCBI Taxonomy" id="101510"/>
    <lineage>
        <taxon>Bacteria</taxon>
        <taxon>Bacillati</taxon>
        <taxon>Actinomycetota</taxon>
        <taxon>Actinomycetes</taxon>
        <taxon>Mycobacteriales</taxon>
        <taxon>Nocardiaceae</taxon>
        <taxon>Rhodococcus</taxon>
    </lineage>
</organism>
<feature type="domain" description="Transketolase C-terminal" evidence="4">
    <location>
        <begin position="50"/>
        <end position="157"/>
    </location>
</feature>
<evidence type="ECO:0000259" key="4">
    <source>
        <dbReference type="Pfam" id="PF02780"/>
    </source>
</evidence>
<dbReference type="GO" id="GO:0016491">
    <property type="term" value="F:oxidoreductase activity"/>
    <property type="evidence" value="ECO:0007669"/>
    <property type="project" value="UniProtKB-KW"/>
</dbReference>
<dbReference type="PATRIC" id="fig|101510.16.peg.364"/>
<evidence type="ECO:0000256" key="3">
    <source>
        <dbReference type="ARBA" id="ARBA00023052"/>
    </source>
</evidence>
<evidence type="ECO:0000256" key="1">
    <source>
        <dbReference type="ARBA" id="ARBA00001964"/>
    </source>
</evidence>
<dbReference type="Gene3D" id="3.40.50.920">
    <property type="match status" value="1"/>
</dbReference>
<dbReference type="AlphaFoldDB" id="Q0SJW4"/>
<gene>
    <name evidence="5" type="ordered locus">RHA1_ro00336</name>
</gene>
<dbReference type="InterPro" id="IPR009014">
    <property type="entry name" value="Transketo_C/PFOR_II"/>
</dbReference>
<evidence type="ECO:0000313" key="5">
    <source>
        <dbReference type="EMBL" id="ABG92172.1"/>
    </source>
</evidence>
<dbReference type="Pfam" id="PF02780">
    <property type="entry name" value="Transketolase_C"/>
    <property type="match status" value="1"/>
</dbReference>